<evidence type="ECO:0000313" key="1">
    <source>
        <dbReference type="EMBL" id="RKR73789.1"/>
    </source>
</evidence>
<dbReference type="EMBL" id="RBKS01000001">
    <property type="protein sequence ID" value="RKR73789.1"/>
    <property type="molecule type" value="Genomic_DNA"/>
</dbReference>
<dbReference type="InterPro" id="IPR021373">
    <property type="entry name" value="DUF2993"/>
</dbReference>
<keyword evidence="2" id="KW-1185">Reference proteome</keyword>
<accession>A0A495ICZ1</accession>
<reference evidence="1 2" key="1">
    <citation type="submission" date="2018-10" db="EMBL/GenBank/DDBJ databases">
        <title>Sequencing the genomes of 1000 actinobacteria strains.</title>
        <authorList>
            <person name="Klenk H.-P."/>
        </authorList>
    </citation>
    <scope>NUCLEOTIDE SEQUENCE [LARGE SCALE GENOMIC DNA]</scope>
    <source>
        <strain evidence="1 2">DSM 17894</strain>
    </source>
</reference>
<dbReference type="Proteomes" id="UP000280008">
    <property type="component" value="Unassembled WGS sequence"/>
</dbReference>
<evidence type="ECO:0008006" key="3">
    <source>
        <dbReference type="Google" id="ProtNLM"/>
    </source>
</evidence>
<sequence>MTILVIVLVVLAALCVAAELVARHVAEAEAEKQIDSSLPAGTTGTVGVKIHGFSVILQALSGHLDDVSLASHDLVVQKIPLTFDATVTDVPLKQGGTTGPIDATVVIDQKALNDSKLLQNASGNIALGSGTFSYDSSINILGLQLQYKLTAKPSVTSNGKSVVLTPTNAAISSSNSSIDVSSLLQYLKTQPPTICVASSLPTSATLTGIGVTPGVATFHLHSTGLPLDSAALSEKGTC</sequence>
<proteinExistence type="predicted"/>
<name>A0A495ICZ1_9MICO</name>
<evidence type="ECO:0000313" key="2">
    <source>
        <dbReference type="Proteomes" id="UP000280008"/>
    </source>
</evidence>
<dbReference type="Pfam" id="PF11209">
    <property type="entry name" value="LmeA"/>
    <property type="match status" value="1"/>
</dbReference>
<organism evidence="1 2">
    <name type="scientific">Frondihabitans australicus</name>
    <dbReference type="NCBI Taxonomy" id="386892"/>
    <lineage>
        <taxon>Bacteria</taxon>
        <taxon>Bacillati</taxon>
        <taxon>Actinomycetota</taxon>
        <taxon>Actinomycetes</taxon>
        <taxon>Micrococcales</taxon>
        <taxon>Microbacteriaceae</taxon>
        <taxon>Frondihabitans</taxon>
    </lineage>
</organism>
<comment type="caution">
    <text evidence="1">The sequence shown here is derived from an EMBL/GenBank/DDBJ whole genome shotgun (WGS) entry which is preliminary data.</text>
</comment>
<dbReference type="AlphaFoldDB" id="A0A495ICZ1"/>
<protein>
    <recommendedName>
        <fullName evidence="3">DUF2993 family protein</fullName>
    </recommendedName>
</protein>
<gene>
    <name evidence="1" type="ORF">C8E83_0886</name>
</gene>